<dbReference type="Gene3D" id="3.40.50.150">
    <property type="entry name" value="Vaccinia Virus protein VP39"/>
    <property type="match status" value="1"/>
</dbReference>
<evidence type="ECO:0000256" key="1">
    <source>
        <dbReference type="ARBA" id="ARBA00022603"/>
    </source>
</evidence>
<protein>
    <submittedName>
        <fullName evidence="5">Arsenite methyltransferase</fullName>
        <ecNumber evidence="5">2.1.1.137</ecNumber>
    </submittedName>
</protein>
<feature type="domain" description="Methyltransferase" evidence="4">
    <location>
        <begin position="85"/>
        <end position="211"/>
    </location>
</feature>
<proteinExistence type="predicted"/>
<dbReference type="EMBL" id="CACSIO010000008">
    <property type="protein sequence ID" value="CAA0102435.1"/>
    <property type="molecule type" value="Genomic_DNA"/>
</dbReference>
<sequence>MTTFTQYFQRQPAGNKAGVDYYQDIEINLFEKHYTSARKSEKRILSDEQVRALPEYPKDGPHFKEWQVRQGSTQRFLNYANTQLTDHKVILDLGCGNGWFSAQLATLPHTRVVAMDINMLELIQAKRLFNQQNLYFCFANLLDRPCRSGSFDAIVMNCMVQYFPDFDEIMEACLDLLAENGEIHIIDSPFYPENSLASAQQRSEDYYKSINCEAMSDLYFHHSLEALALYQPDYLYDPKQGDQQPCNLPPSPFVWVKIQKNPPQNRHG</sequence>
<accession>A0A5S9PEN9</accession>
<reference evidence="5 6" key="1">
    <citation type="submission" date="2019-11" db="EMBL/GenBank/DDBJ databases">
        <authorList>
            <person name="Holert J."/>
        </authorList>
    </citation>
    <scope>NUCLEOTIDE SEQUENCE [LARGE SCALE GENOMIC DNA]</scope>
    <source>
        <strain evidence="5">SB11_3</strain>
    </source>
</reference>
<dbReference type="PANTHER" id="PTHR43464:SF19">
    <property type="entry name" value="UBIQUINONE BIOSYNTHESIS O-METHYLTRANSFERASE, MITOCHONDRIAL"/>
    <property type="match status" value="1"/>
</dbReference>
<keyword evidence="2 5" id="KW-0808">Transferase</keyword>
<name>A0A5S9PEN9_9GAMM</name>
<dbReference type="AlphaFoldDB" id="A0A5S9PEN9"/>
<dbReference type="InterPro" id="IPR029063">
    <property type="entry name" value="SAM-dependent_MTases_sf"/>
</dbReference>
<keyword evidence="6" id="KW-1185">Reference proteome</keyword>
<dbReference type="GO" id="GO:0030791">
    <property type="term" value="F:arsenite methyltransferase activity"/>
    <property type="evidence" value="ECO:0007669"/>
    <property type="project" value="UniProtKB-EC"/>
</dbReference>
<evidence type="ECO:0000313" key="6">
    <source>
        <dbReference type="Proteomes" id="UP000441399"/>
    </source>
</evidence>
<evidence type="ECO:0000313" key="5">
    <source>
        <dbReference type="EMBL" id="CAA0102435.1"/>
    </source>
</evidence>
<dbReference type="Pfam" id="PF13847">
    <property type="entry name" value="Methyltransf_31"/>
    <property type="match status" value="1"/>
</dbReference>
<evidence type="ECO:0000259" key="4">
    <source>
        <dbReference type="Pfam" id="PF13847"/>
    </source>
</evidence>
<dbReference type="EC" id="2.1.1.137" evidence="5"/>
<dbReference type="OrthoDB" id="108476at2"/>
<dbReference type="SUPFAM" id="SSF53335">
    <property type="entry name" value="S-adenosyl-L-methionine-dependent methyltransferases"/>
    <property type="match status" value="1"/>
</dbReference>
<organism evidence="5 6">
    <name type="scientific">BD1-7 clade bacterium</name>
    <dbReference type="NCBI Taxonomy" id="2029982"/>
    <lineage>
        <taxon>Bacteria</taxon>
        <taxon>Pseudomonadati</taxon>
        <taxon>Pseudomonadota</taxon>
        <taxon>Gammaproteobacteria</taxon>
        <taxon>Cellvibrionales</taxon>
        <taxon>Spongiibacteraceae</taxon>
        <taxon>BD1-7 clade</taxon>
    </lineage>
</organism>
<dbReference type="Proteomes" id="UP000441399">
    <property type="component" value="Unassembled WGS sequence"/>
</dbReference>
<gene>
    <name evidence="5" type="primary">arsM_2</name>
    <name evidence="5" type="ORF">OPDIPICF_04468</name>
</gene>
<keyword evidence="1 5" id="KW-0489">Methyltransferase</keyword>
<dbReference type="CDD" id="cd02440">
    <property type="entry name" value="AdoMet_MTases"/>
    <property type="match status" value="1"/>
</dbReference>
<dbReference type="GO" id="GO:0032259">
    <property type="term" value="P:methylation"/>
    <property type="evidence" value="ECO:0007669"/>
    <property type="project" value="UniProtKB-KW"/>
</dbReference>
<evidence type="ECO:0000256" key="2">
    <source>
        <dbReference type="ARBA" id="ARBA00022679"/>
    </source>
</evidence>
<dbReference type="InterPro" id="IPR025714">
    <property type="entry name" value="Methyltranfer_dom"/>
</dbReference>
<dbReference type="PANTHER" id="PTHR43464">
    <property type="entry name" value="METHYLTRANSFERASE"/>
    <property type="match status" value="1"/>
</dbReference>
<evidence type="ECO:0000256" key="3">
    <source>
        <dbReference type="ARBA" id="ARBA00022691"/>
    </source>
</evidence>
<keyword evidence="3" id="KW-0949">S-adenosyl-L-methionine</keyword>